<evidence type="ECO:0000256" key="1">
    <source>
        <dbReference type="ARBA" id="ARBA00004651"/>
    </source>
</evidence>
<dbReference type="STRING" id="235985.SAMN05414137_111125"/>
<keyword evidence="6 7" id="KW-0472">Membrane</keyword>
<evidence type="ECO:0000313" key="9">
    <source>
        <dbReference type="Proteomes" id="UP000183015"/>
    </source>
</evidence>
<dbReference type="AlphaFoldDB" id="A0A1H7S364"/>
<keyword evidence="4 7" id="KW-0812">Transmembrane</keyword>
<feature type="transmembrane region" description="Helical" evidence="7">
    <location>
        <begin position="127"/>
        <end position="151"/>
    </location>
</feature>
<dbReference type="Pfam" id="PF07690">
    <property type="entry name" value="MFS_1"/>
    <property type="match status" value="1"/>
</dbReference>
<dbReference type="SUPFAM" id="SSF103473">
    <property type="entry name" value="MFS general substrate transporter"/>
    <property type="match status" value="1"/>
</dbReference>
<dbReference type="RefSeq" id="WP_042449154.1">
    <property type="nucleotide sequence ID" value="NZ_BBPN01000015.1"/>
</dbReference>
<feature type="transmembrane region" description="Helical" evidence="7">
    <location>
        <begin position="362"/>
        <end position="383"/>
    </location>
</feature>
<evidence type="ECO:0000256" key="7">
    <source>
        <dbReference type="SAM" id="Phobius"/>
    </source>
</evidence>
<keyword evidence="9" id="KW-1185">Reference proteome</keyword>
<dbReference type="Proteomes" id="UP000183015">
    <property type="component" value="Unassembled WGS sequence"/>
</dbReference>
<feature type="transmembrane region" description="Helical" evidence="7">
    <location>
        <begin position="202"/>
        <end position="228"/>
    </location>
</feature>
<gene>
    <name evidence="8" type="ORF">SAMN05414137_111125</name>
</gene>
<proteinExistence type="predicted"/>
<evidence type="ECO:0000256" key="3">
    <source>
        <dbReference type="ARBA" id="ARBA00022475"/>
    </source>
</evidence>
<organism evidence="8 9">
    <name type="scientific">Streptacidiphilus jiangxiensis</name>
    <dbReference type="NCBI Taxonomy" id="235985"/>
    <lineage>
        <taxon>Bacteria</taxon>
        <taxon>Bacillati</taxon>
        <taxon>Actinomycetota</taxon>
        <taxon>Actinomycetes</taxon>
        <taxon>Kitasatosporales</taxon>
        <taxon>Streptomycetaceae</taxon>
        <taxon>Streptacidiphilus</taxon>
    </lineage>
</organism>
<keyword evidence="3" id="KW-1003">Cell membrane</keyword>
<dbReference type="PANTHER" id="PTHR23517">
    <property type="entry name" value="RESISTANCE PROTEIN MDTM, PUTATIVE-RELATED-RELATED"/>
    <property type="match status" value="1"/>
</dbReference>
<dbReference type="InterPro" id="IPR011701">
    <property type="entry name" value="MFS"/>
</dbReference>
<keyword evidence="2" id="KW-0813">Transport</keyword>
<dbReference type="Gene3D" id="1.20.1250.20">
    <property type="entry name" value="MFS general substrate transporter like domains"/>
    <property type="match status" value="1"/>
</dbReference>
<evidence type="ECO:0000256" key="5">
    <source>
        <dbReference type="ARBA" id="ARBA00022989"/>
    </source>
</evidence>
<keyword evidence="5 7" id="KW-1133">Transmembrane helix</keyword>
<dbReference type="GO" id="GO:0022857">
    <property type="term" value="F:transmembrane transporter activity"/>
    <property type="evidence" value="ECO:0007669"/>
    <property type="project" value="InterPro"/>
</dbReference>
<dbReference type="PANTHER" id="PTHR23517:SF3">
    <property type="entry name" value="INTEGRAL MEMBRANE TRANSPORT PROTEIN"/>
    <property type="match status" value="1"/>
</dbReference>
<dbReference type="InterPro" id="IPR036259">
    <property type="entry name" value="MFS_trans_sf"/>
</dbReference>
<feature type="transmembrane region" description="Helical" evidence="7">
    <location>
        <begin position="275"/>
        <end position="295"/>
    </location>
</feature>
<dbReference type="InterPro" id="IPR050171">
    <property type="entry name" value="MFS_Transporters"/>
</dbReference>
<dbReference type="EMBL" id="FOAZ01000011">
    <property type="protein sequence ID" value="SEL66943.1"/>
    <property type="molecule type" value="Genomic_DNA"/>
</dbReference>
<feature type="transmembrane region" description="Helical" evidence="7">
    <location>
        <begin position="157"/>
        <end position="181"/>
    </location>
</feature>
<feature type="transmembrane region" description="Helical" evidence="7">
    <location>
        <begin position="93"/>
        <end position="115"/>
    </location>
</feature>
<evidence type="ECO:0000256" key="2">
    <source>
        <dbReference type="ARBA" id="ARBA00022448"/>
    </source>
</evidence>
<accession>A0A1H7S364</accession>
<evidence type="ECO:0000313" key="8">
    <source>
        <dbReference type="EMBL" id="SEL66943.1"/>
    </source>
</evidence>
<comment type="subcellular location">
    <subcellularLocation>
        <location evidence="1">Cell membrane</location>
        <topology evidence="1">Multi-pass membrane protein</topology>
    </subcellularLocation>
</comment>
<name>A0A1H7S364_STRJI</name>
<dbReference type="InterPro" id="IPR001958">
    <property type="entry name" value="Tet-R_TetA/multi-R_MdtG-like"/>
</dbReference>
<evidence type="ECO:0000256" key="6">
    <source>
        <dbReference type="ARBA" id="ARBA00023136"/>
    </source>
</evidence>
<reference evidence="9" key="1">
    <citation type="submission" date="2016-10" db="EMBL/GenBank/DDBJ databases">
        <authorList>
            <person name="Varghese N."/>
        </authorList>
    </citation>
    <scope>NUCLEOTIDE SEQUENCE [LARGE SCALE GENOMIC DNA]</scope>
    <source>
        <strain evidence="9">DSM 45096 / BCRC 16803 / CGMCC 4.1857 / CIP 109030 / JCM 12277 / KCTC 19219 / NBRC 100920 / 33214</strain>
    </source>
</reference>
<dbReference type="eggNOG" id="COG2814">
    <property type="taxonomic scope" value="Bacteria"/>
</dbReference>
<feature type="transmembrane region" description="Helical" evidence="7">
    <location>
        <begin position="70"/>
        <end position="87"/>
    </location>
</feature>
<feature type="transmembrane region" description="Helical" evidence="7">
    <location>
        <begin position="234"/>
        <end position="254"/>
    </location>
</feature>
<evidence type="ECO:0000256" key="4">
    <source>
        <dbReference type="ARBA" id="ARBA00022692"/>
    </source>
</evidence>
<dbReference type="PRINTS" id="PR01035">
    <property type="entry name" value="TCRTETA"/>
</dbReference>
<dbReference type="GO" id="GO:0005886">
    <property type="term" value="C:plasma membrane"/>
    <property type="evidence" value="ECO:0007669"/>
    <property type="project" value="UniProtKB-SubCell"/>
</dbReference>
<dbReference type="OrthoDB" id="6803299at2"/>
<protein>
    <submittedName>
        <fullName evidence="8">Major Facilitator Superfamily protein</fullName>
    </submittedName>
</protein>
<sequence>MSRGALTTAQLVGAIGDGAYYTTSALYFTHVVGLSPFRLGLGLAVGWTVGTLTGVPLGHLADRRGPRGTAVLFALAAATVVATFLVVRSFVPFLFAVSLYAAATSGLGSATQALVGALTGPAERTRLLARLQSTLNGGLGIGAMLGGVAIYSGSRTAFLAVFVLDAVSFVVCGLILLRLPAVPPVPARAGEPRLAVLRDRPYAVVALINTVLLLRMPLLSLVVPLWIASRAAELGWLSSVLFALNTLTVLLFQVRTARAVTGLGSASRAVRRAGLLLLASCAVFAASAAGLPLWVTGTLLVAAAVLQVVGEMHQSAGSWQISFDLAPAHRLGQYQGFFGSGVAVARTLGPLVLTTLLLTWGVPGWLLLGGLFAVAGCAMGPAVRWAERSRLRPQSAVDARVAVRA</sequence>
<feature type="transmembrane region" description="Helical" evidence="7">
    <location>
        <begin position="40"/>
        <end position="58"/>
    </location>
</feature>